<dbReference type="PANTHER" id="PTHR30576:SF4">
    <property type="entry name" value="UNDECAPRENYL-PHOSPHATE GALACTOSE PHOSPHOTRANSFERASE"/>
    <property type="match status" value="1"/>
</dbReference>
<dbReference type="Proteomes" id="UP001196870">
    <property type="component" value="Unassembled WGS sequence"/>
</dbReference>
<protein>
    <submittedName>
        <fullName evidence="12">Sugar transferase</fullName>
    </submittedName>
</protein>
<dbReference type="RefSeq" id="WP_211850232.1">
    <property type="nucleotide sequence ID" value="NZ_JAAGBB010000001.1"/>
</dbReference>
<comment type="similarity">
    <text evidence="2">Belongs to the bacterial sugar transferase family.</text>
</comment>
<evidence type="ECO:0000256" key="4">
    <source>
        <dbReference type="ARBA" id="ARBA00022679"/>
    </source>
</evidence>
<keyword evidence="8" id="KW-0270">Exopolysaccharide synthesis</keyword>
<comment type="subcellular location">
    <subcellularLocation>
        <location evidence="1">Cell membrane</location>
    </subcellularLocation>
</comment>
<keyword evidence="6 10" id="KW-1133">Transmembrane helix</keyword>
<dbReference type="Pfam" id="PF02397">
    <property type="entry name" value="Bac_transf"/>
    <property type="match status" value="1"/>
</dbReference>
<evidence type="ECO:0000256" key="1">
    <source>
        <dbReference type="ARBA" id="ARBA00004236"/>
    </source>
</evidence>
<feature type="region of interest" description="Disordered" evidence="9">
    <location>
        <begin position="1"/>
        <end position="27"/>
    </location>
</feature>
<evidence type="ECO:0000256" key="10">
    <source>
        <dbReference type="SAM" id="Phobius"/>
    </source>
</evidence>
<comment type="caution">
    <text evidence="12">The sequence shown here is derived from an EMBL/GenBank/DDBJ whole genome shotgun (WGS) entry which is preliminary data.</text>
</comment>
<dbReference type="GO" id="GO:0016740">
    <property type="term" value="F:transferase activity"/>
    <property type="evidence" value="ECO:0007669"/>
    <property type="project" value="UniProtKB-KW"/>
</dbReference>
<evidence type="ECO:0000256" key="8">
    <source>
        <dbReference type="ARBA" id="ARBA00023169"/>
    </source>
</evidence>
<keyword evidence="5 10" id="KW-0812">Transmembrane</keyword>
<reference evidence="13" key="1">
    <citation type="journal article" date="2021" name="Syst. Appl. Microbiol.">
        <title>Roseomonas hellenica sp. nov., isolated from roots of wild-growing Alkanna tinctoria.</title>
        <authorList>
            <person name="Rat A."/>
            <person name="Naranjo H.D."/>
            <person name="Lebbe L."/>
            <person name="Cnockaert M."/>
            <person name="Krigas N."/>
            <person name="Grigoriadou K."/>
            <person name="Maloupa E."/>
            <person name="Willems A."/>
        </authorList>
    </citation>
    <scope>NUCLEOTIDE SEQUENCE [LARGE SCALE GENOMIC DNA]</scope>
    <source>
        <strain evidence="13">LMG 31523</strain>
    </source>
</reference>
<keyword evidence="3" id="KW-1003">Cell membrane</keyword>
<dbReference type="PANTHER" id="PTHR30576">
    <property type="entry name" value="COLANIC BIOSYNTHESIS UDP-GLUCOSE LIPID CARRIER TRANSFERASE"/>
    <property type="match status" value="1"/>
</dbReference>
<name>A0ABS5ER43_9PROT</name>
<feature type="transmembrane region" description="Helical" evidence="10">
    <location>
        <begin position="40"/>
        <end position="61"/>
    </location>
</feature>
<evidence type="ECO:0000256" key="7">
    <source>
        <dbReference type="ARBA" id="ARBA00023136"/>
    </source>
</evidence>
<organism evidence="12 13">
    <name type="scientific">Plastoroseomonas hellenica</name>
    <dbReference type="NCBI Taxonomy" id="2687306"/>
    <lineage>
        <taxon>Bacteria</taxon>
        <taxon>Pseudomonadati</taxon>
        <taxon>Pseudomonadota</taxon>
        <taxon>Alphaproteobacteria</taxon>
        <taxon>Acetobacterales</taxon>
        <taxon>Acetobacteraceae</taxon>
        <taxon>Plastoroseomonas</taxon>
    </lineage>
</organism>
<evidence type="ECO:0000259" key="11">
    <source>
        <dbReference type="Pfam" id="PF02397"/>
    </source>
</evidence>
<dbReference type="InterPro" id="IPR003362">
    <property type="entry name" value="Bact_transf"/>
</dbReference>
<evidence type="ECO:0000313" key="13">
    <source>
        <dbReference type="Proteomes" id="UP001196870"/>
    </source>
</evidence>
<feature type="domain" description="Bacterial sugar transferase" evidence="11">
    <location>
        <begin position="35"/>
        <end position="227"/>
    </location>
</feature>
<keyword evidence="4 12" id="KW-0808">Transferase</keyword>
<evidence type="ECO:0000256" key="2">
    <source>
        <dbReference type="ARBA" id="ARBA00006464"/>
    </source>
</evidence>
<proteinExistence type="inferred from homology"/>
<evidence type="ECO:0000256" key="5">
    <source>
        <dbReference type="ARBA" id="ARBA00022692"/>
    </source>
</evidence>
<keyword evidence="13" id="KW-1185">Reference proteome</keyword>
<dbReference type="EMBL" id="JAAGBB010000001">
    <property type="protein sequence ID" value="MBR0662740.1"/>
    <property type="molecule type" value="Genomic_DNA"/>
</dbReference>
<keyword evidence="7 10" id="KW-0472">Membrane</keyword>
<evidence type="ECO:0000256" key="6">
    <source>
        <dbReference type="ARBA" id="ARBA00022989"/>
    </source>
</evidence>
<sequence>MTPPISNTFFHGPADPGPAAVESPRTRHDLTDAGKRAFDMTAALVLCLLLLPVLLFLIIAVRCSGSPVFYSHQRVGRHGKPFGCLKLRTMRPDGDRMLEALLQSDPVARQEWLATRKLRNDPRITRLGRFLRTTSLDELPQLFNVLRGDMSLVGPRPVVAAELAQYYGPDGAAAYEAVRPGITGLWQVSGRSDTGYAERVALDMTYVRDRSLLLDLKILWRTVGAVLCRDGAC</sequence>
<evidence type="ECO:0000256" key="9">
    <source>
        <dbReference type="SAM" id="MobiDB-lite"/>
    </source>
</evidence>
<gene>
    <name evidence="12" type="ORF">GXW71_00090</name>
</gene>
<accession>A0ABS5ER43</accession>
<evidence type="ECO:0000256" key="3">
    <source>
        <dbReference type="ARBA" id="ARBA00022475"/>
    </source>
</evidence>
<evidence type="ECO:0000313" key="12">
    <source>
        <dbReference type="EMBL" id="MBR0662740.1"/>
    </source>
</evidence>